<dbReference type="InterPro" id="IPR036513">
    <property type="entry name" value="STAS_dom_sf"/>
</dbReference>
<dbReference type="SUPFAM" id="SSF52091">
    <property type="entry name" value="SpoIIaa-like"/>
    <property type="match status" value="1"/>
</dbReference>
<dbReference type="EMBL" id="BA000022">
    <property type="protein sequence ID" value="BAA17134.1"/>
    <property type="molecule type" value="Genomic_DNA"/>
</dbReference>
<dbReference type="SMR" id="P73108"/>
<dbReference type="PaxDb" id="1148-1652210"/>
<keyword evidence="5" id="KW-1185">Reference proteome</keyword>
<dbReference type="AlphaFoldDB" id="P73108"/>
<accession>P73108</accession>
<protein>
    <recommendedName>
        <fullName evidence="2">Anti-sigma factor antagonist</fullName>
    </recommendedName>
</protein>
<gene>
    <name evidence="4" type="ordered locus">slr1912</name>
</gene>
<evidence type="ECO:0000256" key="2">
    <source>
        <dbReference type="RuleBase" id="RU003749"/>
    </source>
</evidence>
<feature type="domain" description="STAS" evidence="3">
    <location>
        <begin position="13"/>
        <end position="111"/>
    </location>
</feature>
<dbReference type="STRING" id="1148.gene:10497995"/>
<proteinExistence type="inferred from homology"/>
<dbReference type="NCBIfam" id="TIGR00377">
    <property type="entry name" value="ant_ant_sig"/>
    <property type="match status" value="1"/>
</dbReference>
<dbReference type="EnsemblBacteria" id="BAA17134">
    <property type="protein sequence ID" value="BAA17134"/>
    <property type="gene ID" value="BAA17134"/>
</dbReference>
<reference evidence="4 5" key="2">
    <citation type="journal article" date="1996" name="DNA Res.">
        <title>Sequence analysis of the genome of the unicellular cyanobacterium Synechocystis sp. strain PCC6803. II. Sequence determination of the entire genome and assignment of potential protein-coding regions.</title>
        <authorList>
            <person name="Kaneko T."/>
            <person name="Sato S."/>
            <person name="Kotani H."/>
            <person name="Tanaka A."/>
            <person name="Asamizu E."/>
            <person name="Nakamura Y."/>
            <person name="Miyajima N."/>
            <person name="Hirosawa M."/>
            <person name="Sugiura M."/>
            <person name="Sasamoto S."/>
            <person name="Kimura T."/>
            <person name="Hosouchi T."/>
            <person name="Matsuno A."/>
            <person name="Muraki A."/>
            <person name="Nakazaki N."/>
            <person name="Naruo K."/>
            <person name="Okumura S."/>
            <person name="Shimpo S."/>
            <person name="Takeuchi C."/>
            <person name="Wada T."/>
            <person name="Watanabe A."/>
            <person name="Yamada M."/>
            <person name="Yasuda M."/>
            <person name="Tabata S."/>
        </authorList>
    </citation>
    <scope>NUCLEOTIDE SEQUENCE [LARGE SCALE GENOMIC DNA]</scope>
    <source>
        <strain evidence="5">ATCC 27184 / PCC 6803 / Kazusa</strain>
    </source>
</reference>
<dbReference type="KEGG" id="syn:slr1912"/>
<evidence type="ECO:0000256" key="1">
    <source>
        <dbReference type="ARBA" id="ARBA00009013"/>
    </source>
</evidence>
<dbReference type="PIR" id="S75220">
    <property type="entry name" value="S75220"/>
</dbReference>
<dbReference type="PANTHER" id="PTHR33495:SF2">
    <property type="entry name" value="ANTI-SIGMA FACTOR ANTAGONIST TM_1081-RELATED"/>
    <property type="match status" value="1"/>
</dbReference>
<dbReference type="InterPro" id="IPR003658">
    <property type="entry name" value="Anti-sigma_ant"/>
</dbReference>
<dbReference type="InterPro" id="IPR002645">
    <property type="entry name" value="STAS_dom"/>
</dbReference>
<organism evidence="4 5">
    <name type="scientific">Synechocystis sp. (strain ATCC 27184 / PCC 6803 / Kazusa)</name>
    <dbReference type="NCBI Taxonomy" id="1111708"/>
    <lineage>
        <taxon>Bacteria</taxon>
        <taxon>Bacillati</taxon>
        <taxon>Cyanobacteriota</taxon>
        <taxon>Cyanophyceae</taxon>
        <taxon>Synechococcales</taxon>
        <taxon>Merismopediaceae</taxon>
        <taxon>Synechocystis</taxon>
    </lineage>
</organism>
<dbReference type="Proteomes" id="UP000001425">
    <property type="component" value="Chromosome"/>
</dbReference>
<dbReference type="PROSITE" id="PS50801">
    <property type="entry name" value="STAS"/>
    <property type="match status" value="1"/>
</dbReference>
<dbReference type="Pfam" id="PF01740">
    <property type="entry name" value="STAS"/>
    <property type="match status" value="1"/>
</dbReference>
<evidence type="ECO:0000313" key="4">
    <source>
        <dbReference type="EMBL" id="BAA17134.1"/>
    </source>
</evidence>
<evidence type="ECO:0000313" key="5">
    <source>
        <dbReference type="Proteomes" id="UP000001425"/>
    </source>
</evidence>
<dbReference type="CDD" id="cd07043">
    <property type="entry name" value="STAS_anti-anti-sigma_factors"/>
    <property type="match status" value="1"/>
</dbReference>
<dbReference type="GO" id="GO:0043856">
    <property type="term" value="F:anti-sigma factor antagonist activity"/>
    <property type="evidence" value="ECO:0000318"/>
    <property type="project" value="GO_Central"/>
</dbReference>
<name>P73108_SYNY3</name>
<dbReference type="PhylomeDB" id="P73108"/>
<dbReference type="InParanoid" id="P73108"/>
<reference evidence="4 5" key="1">
    <citation type="journal article" date="1995" name="DNA Res.">
        <title>Sequence analysis of the genome of the unicellular cyanobacterium Synechocystis sp. strain PCC6803. I. Sequence features in the 1 Mb region from map positions 64% to 92% of the genome.</title>
        <authorList>
            <person name="Kaneko T."/>
            <person name="Tanaka A."/>
            <person name="Sato S."/>
            <person name="Kotani H."/>
            <person name="Sazuka T."/>
            <person name="Miyajima N."/>
            <person name="Sugiura M."/>
            <person name="Tabata S."/>
        </authorList>
    </citation>
    <scope>NUCLEOTIDE SEQUENCE [LARGE SCALE GENOMIC DNA]</scope>
    <source>
        <strain evidence="5">ATCC 27184 / PCC 6803 / Kazusa</strain>
    </source>
</reference>
<dbReference type="Gene3D" id="3.30.750.24">
    <property type="entry name" value="STAS domain"/>
    <property type="match status" value="1"/>
</dbReference>
<comment type="similarity">
    <text evidence="1 2">Belongs to the anti-sigma-factor antagonist family.</text>
</comment>
<sequence length="118" mass="12938">MMSFNPQIVTRDVFYPQGTLSAAVTQAFQADLASWLATTSSPVMVIDFSQVDFLDSAILVVLVNTYKELQSQNRTLLLSGVSPELKIIFELTQLNRVFPIYSNPEVALANGEKPALAA</sequence>
<evidence type="ECO:0000259" key="3">
    <source>
        <dbReference type="PROSITE" id="PS50801"/>
    </source>
</evidence>
<dbReference type="eggNOG" id="COG1366">
    <property type="taxonomic scope" value="Bacteria"/>
</dbReference>
<dbReference type="PANTHER" id="PTHR33495">
    <property type="entry name" value="ANTI-SIGMA FACTOR ANTAGONIST TM_1081-RELATED-RELATED"/>
    <property type="match status" value="1"/>
</dbReference>